<dbReference type="Proteomes" id="UP000067626">
    <property type="component" value="Chromosome"/>
</dbReference>
<name>A0A0K1E6M8_CHOCO</name>
<evidence type="ECO:0000313" key="4">
    <source>
        <dbReference type="EMBL" id="AKT36536.1"/>
    </source>
</evidence>
<dbReference type="Gene3D" id="3.40.50.2300">
    <property type="match status" value="1"/>
</dbReference>
<dbReference type="InterPro" id="IPR050595">
    <property type="entry name" value="Bact_response_regulator"/>
</dbReference>
<feature type="modified residue" description="4-aspartylphosphate" evidence="2">
    <location>
        <position position="70"/>
    </location>
</feature>
<keyword evidence="5" id="KW-1185">Reference proteome</keyword>
<dbReference type="STRING" id="52.CMC5_006520"/>
<dbReference type="InterPro" id="IPR001789">
    <property type="entry name" value="Sig_transdc_resp-reg_receiver"/>
</dbReference>
<dbReference type="SMART" id="SM00448">
    <property type="entry name" value="REC"/>
    <property type="match status" value="1"/>
</dbReference>
<dbReference type="PANTHER" id="PTHR44591">
    <property type="entry name" value="STRESS RESPONSE REGULATOR PROTEIN 1"/>
    <property type="match status" value="1"/>
</dbReference>
<evidence type="ECO:0000313" key="5">
    <source>
        <dbReference type="Proteomes" id="UP000067626"/>
    </source>
</evidence>
<feature type="domain" description="Response regulatory" evidence="3">
    <location>
        <begin position="20"/>
        <end position="131"/>
    </location>
</feature>
<dbReference type="SUPFAM" id="SSF52172">
    <property type="entry name" value="CheY-like"/>
    <property type="match status" value="1"/>
</dbReference>
<dbReference type="PROSITE" id="PS50110">
    <property type="entry name" value="RESPONSE_REGULATORY"/>
    <property type="match status" value="1"/>
</dbReference>
<reference evidence="4 5" key="1">
    <citation type="submission" date="2015-07" db="EMBL/GenBank/DDBJ databases">
        <title>Genome analysis of myxobacterium Chondromyces crocatus Cm c5 reveals a high potential for natural compound synthesis and the genetic basis for the loss of fruiting body formation.</title>
        <authorList>
            <person name="Zaburannyi N."/>
            <person name="Bunk B."/>
            <person name="Maier J."/>
            <person name="Overmann J."/>
            <person name="Mueller R."/>
        </authorList>
    </citation>
    <scope>NUCLEOTIDE SEQUENCE [LARGE SCALE GENOMIC DNA]</scope>
    <source>
        <strain evidence="4 5">Cm c5</strain>
    </source>
</reference>
<evidence type="ECO:0000259" key="3">
    <source>
        <dbReference type="PROSITE" id="PS50110"/>
    </source>
</evidence>
<dbReference type="KEGG" id="ccro:CMC5_006520"/>
<dbReference type="InterPro" id="IPR011006">
    <property type="entry name" value="CheY-like_superfamily"/>
</dbReference>
<organism evidence="4 5">
    <name type="scientific">Chondromyces crocatus</name>
    <dbReference type="NCBI Taxonomy" id="52"/>
    <lineage>
        <taxon>Bacteria</taxon>
        <taxon>Pseudomonadati</taxon>
        <taxon>Myxococcota</taxon>
        <taxon>Polyangia</taxon>
        <taxon>Polyangiales</taxon>
        <taxon>Polyangiaceae</taxon>
        <taxon>Chondromyces</taxon>
    </lineage>
</organism>
<proteinExistence type="predicted"/>
<evidence type="ECO:0000256" key="1">
    <source>
        <dbReference type="ARBA" id="ARBA00022553"/>
    </source>
</evidence>
<dbReference type="RefSeq" id="WP_050429041.1">
    <property type="nucleotide sequence ID" value="NZ_CP012159.1"/>
</dbReference>
<dbReference type="PANTHER" id="PTHR44591:SF3">
    <property type="entry name" value="RESPONSE REGULATORY DOMAIN-CONTAINING PROTEIN"/>
    <property type="match status" value="1"/>
</dbReference>
<gene>
    <name evidence="4" type="ORF">CMC5_006520</name>
</gene>
<dbReference type="Pfam" id="PF00072">
    <property type="entry name" value="Response_reg"/>
    <property type="match status" value="1"/>
</dbReference>
<sequence>MTIEGSPNPHHEARAEPAPLVYVIDDDTAVVESILDVLTFEGYQVEAFTDPLAALARLRSGARPSVLLLDMVMPEMNGDEVLDALEATGLDVPVVLLSGVREPGQAAARAAAVLPKPCSLDGLLSTLQSVLARPAP</sequence>
<accession>A0A0K1E6M8</accession>
<protein>
    <submittedName>
        <fullName evidence="4">Transcriptional regulator</fullName>
    </submittedName>
</protein>
<dbReference type="AlphaFoldDB" id="A0A0K1E6M8"/>
<dbReference type="GO" id="GO:0000160">
    <property type="term" value="P:phosphorelay signal transduction system"/>
    <property type="evidence" value="ECO:0007669"/>
    <property type="project" value="InterPro"/>
</dbReference>
<dbReference type="OrthoDB" id="9808843at2"/>
<keyword evidence="1 2" id="KW-0597">Phosphoprotein</keyword>
<evidence type="ECO:0000256" key="2">
    <source>
        <dbReference type="PROSITE-ProRule" id="PRU00169"/>
    </source>
</evidence>
<dbReference type="EMBL" id="CP012159">
    <property type="protein sequence ID" value="AKT36536.1"/>
    <property type="molecule type" value="Genomic_DNA"/>
</dbReference>